<keyword evidence="1" id="KW-0732">Signal</keyword>
<dbReference type="AlphaFoldDB" id="A0A1G9MPJ2"/>
<organism evidence="2 3">
    <name type="scientific">Catalinimonas alkaloidigena</name>
    <dbReference type="NCBI Taxonomy" id="1075417"/>
    <lineage>
        <taxon>Bacteria</taxon>
        <taxon>Pseudomonadati</taxon>
        <taxon>Bacteroidota</taxon>
        <taxon>Cytophagia</taxon>
        <taxon>Cytophagales</taxon>
        <taxon>Catalimonadaceae</taxon>
        <taxon>Catalinimonas</taxon>
    </lineage>
</organism>
<protein>
    <submittedName>
        <fullName evidence="2">Uncharacterized protein</fullName>
    </submittedName>
</protein>
<feature type="chain" id="PRO_5011638358" evidence="1">
    <location>
        <begin position="20"/>
        <end position="167"/>
    </location>
</feature>
<reference evidence="2 3" key="1">
    <citation type="submission" date="2016-10" db="EMBL/GenBank/DDBJ databases">
        <authorList>
            <person name="de Groot N.N."/>
        </authorList>
    </citation>
    <scope>NUCLEOTIDE SEQUENCE [LARGE SCALE GENOMIC DNA]</scope>
    <source>
        <strain evidence="2 3">DSM 25186</strain>
    </source>
</reference>
<keyword evidence="3" id="KW-1185">Reference proteome</keyword>
<evidence type="ECO:0000256" key="1">
    <source>
        <dbReference type="SAM" id="SignalP"/>
    </source>
</evidence>
<sequence length="167" mass="17996">MKSIRTSCWIALSVLFAVACGDRKDPAPASNFKYDGKTYELNVGYYESYGANGDGSYDMDIFLMAESSDSTSSTLDGVYLDLNTSSAEGLVAGTYTFAEERKAFSMVDGSVSIHYNTVDETGDEYGIVGGTVEIAGTGSTYEITFDLTLDNSKQVTGTYKGKLLPFE</sequence>
<dbReference type="PROSITE" id="PS51257">
    <property type="entry name" value="PROKAR_LIPOPROTEIN"/>
    <property type="match status" value="1"/>
</dbReference>
<evidence type="ECO:0000313" key="2">
    <source>
        <dbReference type="EMBL" id="SDL76212.1"/>
    </source>
</evidence>
<dbReference type="Proteomes" id="UP000198510">
    <property type="component" value="Unassembled WGS sequence"/>
</dbReference>
<gene>
    <name evidence="2" type="ORF">SAMN05421823_10850</name>
</gene>
<dbReference type="OrthoDB" id="1452263at2"/>
<proteinExistence type="predicted"/>
<dbReference type="EMBL" id="FNFO01000008">
    <property type="protein sequence ID" value="SDL76212.1"/>
    <property type="molecule type" value="Genomic_DNA"/>
</dbReference>
<name>A0A1G9MPJ2_9BACT</name>
<dbReference type="RefSeq" id="WP_143017367.1">
    <property type="nucleotide sequence ID" value="NZ_FNFO01000008.1"/>
</dbReference>
<evidence type="ECO:0000313" key="3">
    <source>
        <dbReference type="Proteomes" id="UP000198510"/>
    </source>
</evidence>
<feature type="signal peptide" evidence="1">
    <location>
        <begin position="1"/>
        <end position="19"/>
    </location>
</feature>
<accession>A0A1G9MPJ2</accession>